<evidence type="ECO:0000313" key="1">
    <source>
        <dbReference type="EMBL" id="KAH7991843.1"/>
    </source>
</evidence>
<dbReference type="Proteomes" id="UP000827872">
    <property type="component" value="Linkage Group LG03"/>
</dbReference>
<dbReference type="EMBL" id="CM037616">
    <property type="protein sequence ID" value="KAH7991843.1"/>
    <property type="molecule type" value="Genomic_DNA"/>
</dbReference>
<evidence type="ECO:0000313" key="2">
    <source>
        <dbReference type="Proteomes" id="UP000827872"/>
    </source>
</evidence>
<reference evidence="1" key="1">
    <citation type="submission" date="2021-08" db="EMBL/GenBank/DDBJ databases">
        <title>The first chromosome-level gecko genome reveals the dynamic sex chromosomes of Neotropical dwarf geckos (Sphaerodactylidae: Sphaerodactylus).</title>
        <authorList>
            <person name="Pinto B.J."/>
            <person name="Keating S.E."/>
            <person name="Gamble T."/>
        </authorList>
    </citation>
    <scope>NUCLEOTIDE SEQUENCE</scope>
    <source>
        <strain evidence="1">TG3544</strain>
    </source>
</reference>
<accession>A0ACB8EHA2</accession>
<organism evidence="1 2">
    <name type="scientific">Sphaerodactylus townsendi</name>
    <dbReference type="NCBI Taxonomy" id="933632"/>
    <lineage>
        <taxon>Eukaryota</taxon>
        <taxon>Metazoa</taxon>
        <taxon>Chordata</taxon>
        <taxon>Craniata</taxon>
        <taxon>Vertebrata</taxon>
        <taxon>Euteleostomi</taxon>
        <taxon>Lepidosauria</taxon>
        <taxon>Squamata</taxon>
        <taxon>Bifurcata</taxon>
        <taxon>Gekkota</taxon>
        <taxon>Sphaerodactylidae</taxon>
        <taxon>Sphaerodactylus</taxon>
    </lineage>
</organism>
<proteinExistence type="predicted"/>
<sequence>MKKPTVETMSPCRLIFQQCTERQNMHTAWEHSEGSRNTLASEDAKQMPESPWEKQDKHGVGNNEKQLPQTNPAVGPAADLPSAEVPLAKLGTSEATVAKSETTPMLQELSSMHPPLSDKGQPPMKQPELLGQDSGQQVAAATGNGPSLPVPQRRNQNNKHSARKQRASEVSRPASKHRDSQQKLSYDGLHEAWEKPSYART</sequence>
<protein>
    <submittedName>
        <fullName evidence="1">Uncharacterized protein</fullName>
    </submittedName>
</protein>
<comment type="caution">
    <text evidence="1">The sequence shown here is derived from an EMBL/GenBank/DDBJ whole genome shotgun (WGS) entry which is preliminary data.</text>
</comment>
<keyword evidence="2" id="KW-1185">Reference proteome</keyword>
<name>A0ACB8EHA2_9SAUR</name>
<gene>
    <name evidence="1" type="ORF">K3G42_014111</name>
</gene>